<feature type="transmembrane region" description="Helical" evidence="6">
    <location>
        <begin position="159"/>
        <end position="178"/>
    </location>
</feature>
<evidence type="ECO:0000256" key="2">
    <source>
        <dbReference type="ARBA" id="ARBA00022475"/>
    </source>
</evidence>
<dbReference type="GO" id="GO:0005886">
    <property type="term" value="C:plasma membrane"/>
    <property type="evidence" value="ECO:0007669"/>
    <property type="project" value="UniProtKB-SubCell"/>
</dbReference>
<evidence type="ECO:0000256" key="3">
    <source>
        <dbReference type="ARBA" id="ARBA00022692"/>
    </source>
</evidence>
<comment type="subcellular location">
    <subcellularLocation>
        <location evidence="1">Cell membrane</location>
        <topology evidence="1">Multi-pass membrane protein</topology>
    </subcellularLocation>
</comment>
<dbReference type="Gene3D" id="3.30.70.120">
    <property type="match status" value="1"/>
</dbReference>
<keyword evidence="4 6" id="KW-1133">Transmembrane helix</keyword>
<evidence type="ECO:0000256" key="1">
    <source>
        <dbReference type="ARBA" id="ARBA00004651"/>
    </source>
</evidence>
<organism evidence="8 9">
    <name type="scientific">Candidatus Acetatifactor stercoripullorum</name>
    <dbReference type="NCBI Taxonomy" id="2838414"/>
    <lineage>
        <taxon>Bacteria</taxon>
        <taxon>Bacillati</taxon>
        <taxon>Bacillota</taxon>
        <taxon>Clostridia</taxon>
        <taxon>Lachnospirales</taxon>
        <taxon>Lachnospiraceae</taxon>
        <taxon>Acetatifactor</taxon>
    </lineage>
</organism>
<feature type="transmembrane region" description="Helical" evidence="6">
    <location>
        <begin position="116"/>
        <end position="138"/>
    </location>
</feature>
<accession>A0A9D1R4S8</accession>
<evidence type="ECO:0000259" key="7">
    <source>
        <dbReference type="Pfam" id="PF10035"/>
    </source>
</evidence>
<dbReference type="PANTHER" id="PTHR33545">
    <property type="entry name" value="UPF0750 MEMBRANE PROTEIN YITT-RELATED"/>
    <property type="match status" value="1"/>
</dbReference>
<dbReference type="PANTHER" id="PTHR33545:SF5">
    <property type="entry name" value="UPF0750 MEMBRANE PROTEIN YITT"/>
    <property type="match status" value="1"/>
</dbReference>
<dbReference type="Pfam" id="PF02588">
    <property type="entry name" value="YitT_membrane"/>
    <property type="match status" value="1"/>
</dbReference>
<sequence length="291" mass="32173">MEYVEKKKTRIDDVKRTLMILAASLIMAVNLKSFVRAGGLIPGGFNGLTRLLQETSLLFFGVEPPFSVINFVLNAVPAVLSFRFIGKKFTGYSCLMIVLSSILTDVAPAFSVTTDILLVSVFGGLLNAVAISICLFAGGTSGGTDFIAIFLSEKFGIDSWNYIFAGNVVILVIAGMLFGWEKALYSIIFQFASTQVLQTLYKRYQKQTLLIVTQKPEEVYEAIAEITHHDATLIKGVGCYRKKECNILYSVVGRDEVRKVLNCVKETDPLAFVNTIRTEGLAGRFYQRPND</sequence>
<dbReference type="EMBL" id="DXGH01000028">
    <property type="protein sequence ID" value="HIW80919.1"/>
    <property type="molecule type" value="Genomic_DNA"/>
</dbReference>
<feature type="transmembrane region" description="Helical" evidence="6">
    <location>
        <begin position="20"/>
        <end position="45"/>
    </location>
</feature>
<feature type="transmembrane region" description="Helical" evidence="6">
    <location>
        <begin position="92"/>
        <end position="110"/>
    </location>
</feature>
<protein>
    <submittedName>
        <fullName evidence="8">YitT family protein</fullName>
    </submittedName>
</protein>
<keyword evidence="3 6" id="KW-0812">Transmembrane</keyword>
<dbReference type="CDD" id="cd16380">
    <property type="entry name" value="YitT_C"/>
    <property type="match status" value="1"/>
</dbReference>
<dbReference type="Pfam" id="PF10035">
    <property type="entry name" value="DUF2179"/>
    <property type="match status" value="1"/>
</dbReference>
<evidence type="ECO:0000256" key="6">
    <source>
        <dbReference type="SAM" id="Phobius"/>
    </source>
</evidence>
<feature type="domain" description="DUF2179" evidence="7">
    <location>
        <begin position="230"/>
        <end position="279"/>
    </location>
</feature>
<reference evidence="8" key="1">
    <citation type="journal article" date="2021" name="PeerJ">
        <title>Extensive microbial diversity within the chicken gut microbiome revealed by metagenomics and culture.</title>
        <authorList>
            <person name="Gilroy R."/>
            <person name="Ravi A."/>
            <person name="Getino M."/>
            <person name="Pursley I."/>
            <person name="Horton D.L."/>
            <person name="Alikhan N.F."/>
            <person name="Baker D."/>
            <person name="Gharbi K."/>
            <person name="Hall N."/>
            <person name="Watson M."/>
            <person name="Adriaenssens E.M."/>
            <person name="Foster-Nyarko E."/>
            <person name="Jarju S."/>
            <person name="Secka A."/>
            <person name="Antonio M."/>
            <person name="Oren A."/>
            <person name="Chaudhuri R.R."/>
            <person name="La Ragione R."/>
            <person name="Hildebrand F."/>
            <person name="Pallen M.J."/>
        </authorList>
    </citation>
    <scope>NUCLEOTIDE SEQUENCE</scope>
    <source>
        <strain evidence="8">CHK195-6426</strain>
    </source>
</reference>
<dbReference type="AlphaFoldDB" id="A0A9D1R4S8"/>
<evidence type="ECO:0000256" key="5">
    <source>
        <dbReference type="ARBA" id="ARBA00023136"/>
    </source>
</evidence>
<feature type="transmembrane region" description="Helical" evidence="6">
    <location>
        <begin position="65"/>
        <end position="85"/>
    </location>
</feature>
<dbReference type="Proteomes" id="UP000824265">
    <property type="component" value="Unassembled WGS sequence"/>
</dbReference>
<dbReference type="InterPro" id="IPR003740">
    <property type="entry name" value="YitT"/>
</dbReference>
<keyword evidence="5 6" id="KW-0472">Membrane</keyword>
<reference evidence="8" key="2">
    <citation type="submission" date="2021-04" db="EMBL/GenBank/DDBJ databases">
        <authorList>
            <person name="Gilroy R."/>
        </authorList>
    </citation>
    <scope>NUCLEOTIDE SEQUENCE</scope>
    <source>
        <strain evidence="8">CHK195-6426</strain>
    </source>
</reference>
<keyword evidence="2" id="KW-1003">Cell membrane</keyword>
<evidence type="ECO:0000313" key="9">
    <source>
        <dbReference type="Proteomes" id="UP000824265"/>
    </source>
</evidence>
<dbReference type="InterPro" id="IPR051461">
    <property type="entry name" value="UPF0750_membrane"/>
</dbReference>
<dbReference type="InterPro" id="IPR019264">
    <property type="entry name" value="DUF2179"/>
</dbReference>
<name>A0A9D1R4S8_9FIRM</name>
<dbReference type="InterPro" id="IPR015867">
    <property type="entry name" value="N-reg_PII/ATP_PRibTrfase_C"/>
</dbReference>
<evidence type="ECO:0000256" key="4">
    <source>
        <dbReference type="ARBA" id="ARBA00022989"/>
    </source>
</evidence>
<evidence type="ECO:0000313" key="8">
    <source>
        <dbReference type="EMBL" id="HIW80919.1"/>
    </source>
</evidence>
<proteinExistence type="predicted"/>
<comment type="caution">
    <text evidence="8">The sequence shown here is derived from an EMBL/GenBank/DDBJ whole genome shotgun (WGS) entry which is preliminary data.</text>
</comment>
<gene>
    <name evidence="8" type="ORF">H9742_05215</name>
</gene>
<dbReference type="PIRSF" id="PIRSF006483">
    <property type="entry name" value="Membrane_protein_YitT"/>
    <property type="match status" value="1"/>
</dbReference>